<dbReference type="GO" id="GO:0008168">
    <property type="term" value="F:methyltransferase activity"/>
    <property type="evidence" value="ECO:0007669"/>
    <property type="project" value="UniProtKB-KW"/>
</dbReference>
<keyword evidence="3" id="KW-1185">Reference proteome</keyword>
<reference evidence="3" key="1">
    <citation type="journal article" date="2019" name="Int. J. Syst. Evol. Microbiol.">
        <title>The Global Catalogue of Microorganisms (GCM) 10K type strain sequencing project: providing services to taxonomists for standard genome sequencing and annotation.</title>
        <authorList>
            <consortium name="The Broad Institute Genomics Platform"/>
            <consortium name="The Broad Institute Genome Sequencing Center for Infectious Disease"/>
            <person name="Wu L."/>
            <person name="Ma J."/>
        </authorList>
    </citation>
    <scope>NUCLEOTIDE SEQUENCE [LARGE SCALE GENOMIC DNA]</scope>
    <source>
        <strain evidence="3">CGMCC 4.7132</strain>
    </source>
</reference>
<proteinExistence type="predicted"/>
<feature type="region of interest" description="Disordered" evidence="1">
    <location>
        <begin position="1"/>
        <end position="24"/>
    </location>
</feature>
<dbReference type="GO" id="GO:0032259">
    <property type="term" value="P:methylation"/>
    <property type="evidence" value="ECO:0007669"/>
    <property type="project" value="UniProtKB-KW"/>
</dbReference>
<evidence type="ECO:0000313" key="2">
    <source>
        <dbReference type="EMBL" id="MFC4534457.1"/>
    </source>
</evidence>
<dbReference type="InterPro" id="IPR006764">
    <property type="entry name" value="SAM_dep_MeTrfase_SAV2177_type"/>
</dbReference>
<comment type="caution">
    <text evidence="2">The sequence shown here is derived from an EMBL/GenBank/DDBJ whole genome shotgun (WGS) entry which is preliminary data.</text>
</comment>
<dbReference type="PIRSF" id="PIRSF017393">
    <property type="entry name" value="MTase_SAV2177"/>
    <property type="match status" value="1"/>
</dbReference>
<gene>
    <name evidence="2" type="ORF">ACFO60_27180</name>
</gene>
<evidence type="ECO:0000313" key="3">
    <source>
        <dbReference type="Proteomes" id="UP001596004"/>
    </source>
</evidence>
<name>A0ABV9CNN8_9ACTN</name>
<dbReference type="EC" id="2.1.1.-" evidence="2"/>
<feature type="compositionally biased region" description="Basic and acidic residues" evidence="1">
    <location>
        <begin position="1"/>
        <end position="11"/>
    </location>
</feature>
<dbReference type="Pfam" id="PF04672">
    <property type="entry name" value="Methyltransf_19"/>
    <property type="match status" value="1"/>
</dbReference>
<keyword evidence="2" id="KW-0808">Transferase</keyword>
<sequence>MGVSDRGEDWNWTKNDGAGPPPEIDITKPSIARVYDFFLDGKDNFAVDREIGEMTLRIVPDAKEAGRASRRFLQRVVHHLAAEEGIRQFIDLGSGLPTQGNVHEVAQRVDPSARVVYVDNDPIVLTHGRALLATNDTTTVIQADIRDPEAIYANATLRRFIDFSEPVGLLMFSILHHLHDDEDPWGIADRLREPLAPGSFLAMANFFDAQDEHPESSKQAETMEKVFNEHLGTGRWRTREELMRFVGDFELLEPGLVPLADWRPEPGESWERSATYYTFSGAVARKP</sequence>
<accession>A0ABV9CNN8</accession>
<evidence type="ECO:0000256" key="1">
    <source>
        <dbReference type="SAM" id="MobiDB-lite"/>
    </source>
</evidence>
<dbReference type="SUPFAM" id="SSF53335">
    <property type="entry name" value="S-adenosyl-L-methionine-dependent methyltransferases"/>
    <property type="match status" value="1"/>
</dbReference>
<dbReference type="InterPro" id="IPR029063">
    <property type="entry name" value="SAM-dependent_MTases_sf"/>
</dbReference>
<dbReference type="Gene3D" id="3.40.50.150">
    <property type="entry name" value="Vaccinia Virus protein VP39"/>
    <property type="match status" value="1"/>
</dbReference>
<dbReference type="EMBL" id="JBHSFP010000022">
    <property type="protein sequence ID" value="MFC4534457.1"/>
    <property type="molecule type" value="Genomic_DNA"/>
</dbReference>
<keyword evidence="2" id="KW-0489">Methyltransferase</keyword>
<dbReference type="RefSeq" id="WP_380845132.1">
    <property type="nucleotide sequence ID" value="NZ_JBHSFP010000022.1"/>
</dbReference>
<organism evidence="2 3">
    <name type="scientific">Sphaerisporangium dianthi</name>
    <dbReference type="NCBI Taxonomy" id="1436120"/>
    <lineage>
        <taxon>Bacteria</taxon>
        <taxon>Bacillati</taxon>
        <taxon>Actinomycetota</taxon>
        <taxon>Actinomycetes</taxon>
        <taxon>Streptosporangiales</taxon>
        <taxon>Streptosporangiaceae</taxon>
        <taxon>Sphaerisporangium</taxon>
    </lineage>
</organism>
<dbReference type="Proteomes" id="UP001596004">
    <property type="component" value="Unassembled WGS sequence"/>
</dbReference>
<protein>
    <submittedName>
        <fullName evidence="2">SAM-dependent methyltransferase</fullName>
        <ecNumber evidence="2">2.1.1.-</ecNumber>
    </submittedName>
</protein>